<protein>
    <recommendedName>
        <fullName evidence="4">RING-type domain-containing protein</fullName>
    </recommendedName>
</protein>
<organism evidence="5 6">
    <name type="scientific">Cymbomonas tetramitiformis</name>
    <dbReference type="NCBI Taxonomy" id="36881"/>
    <lineage>
        <taxon>Eukaryota</taxon>
        <taxon>Viridiplantae</taxon>
        <taxon>Chlorophyta</taxon>
        <taxon>Pyramimonadophyceae</taxon>
        <taxon>Pyramimonadales</taxon>
        <taxon>Pyramimonadaceae</taxon>
        <taxon>Cymbomonas</taxon>
    </lineage>
</organism>
<evidence type="ECO:0000256" key="2">
    <source>
        <dbReference type="SAM" id="MobiDB-lite"/>
    </source>
</evidence>
<keyword evidence="1" id="KW-0862">Zinc</keyword>
<feature type="compositionally biased region" description="Low complexity" evidence="2">
    <location>
        <begin position="29"/>
        <end position="43"/>
    </location>
</feature>
<feature type="region of interest" description="Disordered" evidence="2">
    <location>
        <begin position="21"/>
        <end position="43"/>
    </location>
</feature>
<reference evidence="5 6" key="1">
    <citation type="journal article" date="2015" name="Genome Biol. Evol.">
        <title>Comparative Genomics of a Bacterivorous Green Alga Reveals Evolutionary Causalities and Consequences of Phago-Mixotrophic Mode of Nutrition.</title>
        <authorList>
            <person name="Burns J.A."/>
            <person name="Paasch A."/>
            <person name="Narechania A."/>
            <person name="Kim E."/>
        </authorList>
    </citation>
    <scope>NUCLEOTIDE SEQUENCE [LARGE SCALE GENOMIC DNA]</scope>
    <source>
        <strain evidence="5 6">PLY_AMNH</strain>
    </source>
</reference>
<dbReference type="Proteomes" id="UP001190700">
    <property type="component" value="Unassembled WGS sequence"/>
</dbReference>
<dbReference type="InterPro" id="IPR013083">
    <property type="entry name" value="Znf_RING/FYVE/PHD"/>
</dbReference>
<keyword evidence="3" id="KW-1133">Transmembrane helix</keyword>
<feature type="compositionally biased region" description="Gly residues" evidence="2">
    <location>
        <begin position="274"/>
        <end position="284"/>
    </location>
</feature>
<feature type="region of interest" description="Disordered" evidence="2">
    <location>
        <begin position="562"/>
        <end position="585"/>
    </location>
</feature>
<dbReference type="AlphaFoldDB" id="A0AAE0ERT4"/>
<sequence>MQAQPAVVGGADVKLMGEERLAASPQHSPAPSECGAGAAEGAEPKCGAAAPRAKANPSAGAATTTNPVFAMGAVHHAEMAPALDPDAPPPNFSQVLLIVLLIVPVCVGMYAALLSLGFAIWQYLTRGSGAQRSKGTTHEVASSGLLRALTRAGRWLRGATPSATPPASPSNGRRAGRPPPSPTSKNNRRHHRTNSDSSAPSPVPSPPTSPAAQLGQPPPSPTRGKSSGARKRAKGKPPSAPPSPSRTVPPAPEIIERPPWADPPSPTQVPTAGSNGGGGAGNGGITAERPPRTPHACVANDAQLNAGASAHAAAGSSAPLDAERHHKRPGHLARAGAGGSGGAEGDCAEAPSEGGRYRGASPTVSHEAAGADAKEASSCGGGCAAPSPAPEPEAAESVAPEAAAVCTQWGLQAEAEAETARRSLQGAVGGWSTGSSARGVSAIAAEIEEERHPGPWMPEEACSVSRGSSGPASSSSYVRTDSRAFETASLSAASGMASGLSGAQVEAVGGHCGSSLVGDRQDTGSFAGVRGWVGLAQQMGAMDGHKPPMRIGKGARCGVRAGRWEGKEGGGVGKGRRGRSSLQNSPMASWQAELWAEWERMAEGTLVEGADTATAWPPAGHPWAAVAAAARSTLAPAVPITRTPSMEERCCCVCLDAAREYAFMPCGHRCVCELCAESTMRSTGALCPVCRRPVQGSLRIYD</sequence>
<dbReference type="EMBL" id="LGRX02034490">
    <property type="protein sequence ID" value="KAK3237667.1"/>
    <property type="molecule type" value="Genomic_DNA"/>
</dbReference>
<evidence type="ECO:0000259" key="4">
    <source>
        <dbReference type="PROSITE" id="PS50089"/>
    </source>
</evidence>
<dbReference type="SUPFAM" id="SSF57850">
    <property type="entry name" value="RING/U-box"/>
    <property type="match status" value="1"/>
</dbReference>
<gene>
    <name evidence="5" type="ORF">CYMTET_52277</name>
</gene>
<feature type="region of interest" description="Disordered" evidence="2">
    <location>
        <begin position="454"/>
        <end position="477"/>
    </location>
</feature>
<dbReference type="PROSITE" id="PS50089">
    <property type="entry name" value="ZF_RING_2"/>
    <property type="match status" value="1"/>
</dbReference>
<feature type="region of interest" description="Disordered" evidence="2">
    <location>
        <begin position="157"/>
        <end position="295"/>
    </location>
</feature>
<comment type="caution">
    <text evidence="5">The sequence shown here is derived from an EMBL/GenBank/DDBJ whole genome shotgun (WGS) entry which is preliminary data.</text>
</comment>
<evidence type="ECO:0000313" key="5">
    <source>
        <dbReference type="EMBL" id="KAK3237667.1"/>
    </source>
</evidence>
<keyword evidence="3" id="KW-0812">Transmembrane</keyword>
<evidence type="ECO:0000256" key="3">
    <source>
        <dbReference type="SAM" id="Phobius"/>
    </source>
</evidence>
<dbReference type="InterPro" id="IPR001841">
    <property type="entry name" value="Znf_RING"/>
</dbReference>
<proteinExistence type="predicted"/>
<keyword evidence="1" id="KW-0863">Zinc-finger</keyword>
<keyword evidence="6" id="KW-1185">Reference proteome</keyword>
<feature type="transmembrane region" description="Helical" evidence="3">
    <location>
        <begin position="95"/>
        <end position="124"/>
    </location>
</feature>
<feature type="compositionally biased region" description="Low complexity" evidence="2">
    <location>
        <begin position="308"/>
        <end position="318"/>
    </location>
</feature>
<dbReference type="GO" id="GO:0008270">
    <property type="term" value="F:zinc ion binding"/>
    <property type="evidence" value="ECO:0007669"/>
    <property type="project" value="UniProtKB-KW"/>
</dbReference>
<dbReference type="Gene3D" id="3.30.40.10">
    <property type="entry name" value="Zinc/RING finger domain, C3HC4 (zinc finger)"/>
    <property type="match status" value="1"/>
</dbReference>
<feature type="domain" description="RING-type" evidence="4">
    <location>
        <begin position="651"/>
        <end position="691"/>
    </location>
</feature>
<dbReference type="Pfam" id="PF13920">
    <property type="entry name" value="zf-C3HC4_3"/>
    <property type="match status" value="1"/>
</dbReference>
<feature type="compositionally biased region" description="Pro residues" evidence="2">
    <location>
        <begin position="238"/>
        <end position="252"/>
    </location>
</feature>
<keyword evidence="1" id="KW-0479">Metal-binding</keyword>
<dbReference type="SMART" id="SM00184">
    <property type="entry name" value="RING"/>
    <property type="match status" value="1"/>
</dbReference>
<name>A0AAE0ERT4_9CHLO</name>
<feature type="region of interest" description="Disordered" evidence="2">
    <location>
        <begin position="308"/>
        <end position="400"/>
    </location>
</feature>
<accession>A0AAE0ERT4</accession>
<keyword evidence="3" id="KW-0472">Membrane</keyword>
<evidence type="ECO:0000313" key="6">
    <source>
        <dbReference type="Proteomes" id="UP001190700"/>
    </source>
</evidence>
<feature type="compositionally biased region" description="Low complexity" evidence="2">
    <location>
        <begin position="463"/>
        <end position="476"/>
    </location>
</feature>
<evidence type="ECO:0000256" key="1">
    <source>
        <dbReference type="PROSITE-ProRule" id="PRU00175"/>
    </source>
</evidence>